<dbReference type="AlphaFoldDB" id="A0A6H1ZW42"/>
<organism evidence="1">
    <name type="scientific">viral metagenome</name>
    <dbReference type="NCBI Taxonomy" id="1070528"/>
    <lineage>
        <taxon>unclassified sequences</taxon>
        <taxon>metagenomes</taxon>
        <taxon>organismal metagenomes</taxon>
    </lineage>
</organism>
<dbReference type="EMBL" id="MT145054">
    <property type="protein sequence ID" value="QJI03053.1"/>
    <property type="molecule type" value="Genomic_DNA"/>
</dbReference>
<name>A0A6H1ZW42_9ZZZZ</name>
<dbReference type="EMBL" id="MT144282">
    <property type="protein sequence ID" value="QJA51682.1"/>
    <property type="molecule type" value="Genomic_DNA"/>
</dbReference>
<reference evidence="1" key="1">
    <citation type="submission" date="2020-03" db="EMBL/GenBank/DDBJ databases">
        <title>The deep terrestrial virosphere.</title>
        <authorList>
            <person name="Holmfeldt K."/>
            <person name="Nilsson E."/>
            <person name="Simone D."/>
            <person name="Lopez-Fernandez M."/>
            <person name="Wu X."/>
            <person name="de Brujin I."/>
            <person name="Lundin D."/>
            <person name="Andersson A."/>
            <person name="Bertilsson S."/>
            <person name="Dopson M."/>
        </authorList>
    </citation>
    <scope>NUCLEOTIDE SEQUENCE</scope>
    <source>
        <strain evidence="1">TM448A02252</strain>
        <strain evidence="2">TM448B04017</strain>
    </source>
</reference>
<protein>
    <submittedName>
        <fullName evidence="1">Uncharacterized protein</fullName>
    </submittedName>
</protein>
<accession>A0A6H1ZW42</accession>
<sequence>MKEIKVISEGRKHRELIEVVKLGNGKKTSKTFHQTLVNGKWINNTNLKKKEKK</sequence>
<gene>
    <name evidence="1" type="ORF">TM448A02252_0011</name>
    <name evidence="2" type="ORF">TM448B04017_0007</name>
</gene>
<evidence type="ECO:0000313" key="1">
    <source>
        <dbReference type="EMBL" id="QJA51682.1"/>
    </source>
</evidence>
<proteinExistence type="predicted"/>
<evidence type="ECO:0000313" key="2">
    <source>
        <dbReference type="EMBL" id="QJI03053.1"/>
    </source>
</evidence>